<accession>A0A9Q9FIJ3</accession>
<dbReference type="RefSeq" id="WP_212724675.1">
    <property type="nucleotide sequence ID" value="NZ_CP071250.1"/>
</dbReference>
<feature type="region of interest" description="Disordered" evidence="2">
    <location>
        <begin position="49"/>
        <end position="84"/>
    </location>
</feature>
<reference evidence="3" key="1">
    <citation type="submission" date="2021-03" db="EMBL/GenBank/DDBJ databases">
        <title>Comparative Genomics and Metabolomics in the genus Turicibacter.</title>
        <authorList>
            <person name="Maki J."/>
            <person name="Looft T."/>
        </authorList>
    </citation>
    <scope>NUCLEOTIDE SEQUENCE</scope>
    <source>
        <strain evidence="3">ISU324</strain>
    </source>
</reference>
<dbReference type="Proteomes" id="UP001058072">
    <property type="component" value="Chromosome"/>
</dbReference>
<proteinExistence type="predicted"/>
<evidence type="ECO:0000313" key="4">
    <source>
        <dbReference type="Proteomes" id="UP001058072"/>
    </source>
</evidence>
<organism evidence="3 4">
    <name type="scientific">Turicibacter bilis</name>
    <dbReference type="NCBI Taxonomy" id="2735723"/>
    <lineage>
        <taxon>Bacteria</taxon>
        <taxon>Bacillati</taxon>
        <taxon>Bacillota</taxon>
        <taxon>Erysipelotrichia</taxon>
        <taxon>Erysipelotrichales</taxon>
        <taxon>Turicibacteraceae</taxon>
        <taxon>Turicibacter</taxon>
    </lineage>
</organism>
<gene>
    <name evidence="3" type="ORF">J0J70_11915</name>
</gene>
<evidence type="ECO:0000256" key="2">
    <source>
        <dbReference type="SAM" id="MobiDB-lite"/>
    </source>
</evidence>
<feature type="region of interest" description="Disordered" evidence="2">
    <location>
        <begin position="1"/>
        <end position="27"/>
    </location>
</feature>
<protein>
    <submittedName>
        <fullName evidence="3">Uncharacterized protein</fullName>
    </submittedName>
</protein>
<evidence type="ECO:0000313" key="3">
    <source>
        <dbReference type="EMBL" id="UUF08264.1"/>
    </source>
</evidence>
<evidence type="ECO:0000256" key="1">
    <source>
        <dbReference type="SAM" id="Coils"/>
    </source>
</evidence>
<feature type="region of interest" description="Disordered" evidence="2">
    <location>
        <begin position="96"/>
        <end position="116"/>
    </location>
</feature>
<feature type="compositionally biased region" description="Low complexity" evidence="2">
    <location>
        <begin position="96"/>
        <end position="107"/>
    </location>
</feature>
<dbReference type="EMBL" id="CP071250">
    <property type="protein sequence ID" value="UUF08264.1"/>
    <property type="molecule type" value="Genomic_DNA"/>
</dbReference>
<feature type="coiled-coil region" evidence="1">
    <location>
        <begin position="217"/>
        <end position="259"/>
    </location>
</feature>
<sequence>MKKKQLSTHRQSQSPKRKSRQTESSEELMHNFIGLLTEKVDQMQSMIGDIPLSPSIHPGNDTLNPSNSTEKKTEPPLNEYNPLPDDFDPDELRFQASESSATTASGTINTTGRLGTSSGQSFGTSGGVANSGQSAAAIVHRTAFDYAPQQTTTYCYGFTNSEFFAFIGSLDPVEYILVITVIAIIIGVELNVFERQIVGGALVDIGVTLGNMIEQELFQTARQNEAASRQRNEAEQTDFDNLYNDIDVLQAEIDAIKQQLGMNQT</sequence>
<keyword evidence="1" id="KW-0175">Coiled coil</keyword>
<dbReference type="AlphaFoldDB" id="A0A9Q9FIJ3"/>
<name>A0A9Q9FIJ3_9FIRM</name>